<protein>
    <submittedName>
        <fullName evidence="1">Uncharacterized protein</fullName>
    </submittedName>
</protein>
<gene>
    <name evidence="1" type="ORF">Q7C36_019169</name>
</gene>
<comment type="caution">
    <text evidence="1">The sequence shown here is derived from an EMBL/GenBank/DDBJ whole genome shotgun (WGS) entry which is preliminary data.</text>
</comment>
<evidence type="ECO:0000313" key="1">
    <source>
        <dbReference type="EMBL" id="KAK2825242.1"/>
    </source>
</evidence>
<dbReference type="EMBL" id="JAVHJS010000020">
    <property type="protein sequence ID" value="KAK2825242.1"/>
    <property type="molecule type" value="Genomic_DNA"/>
</dbReference>
<reference evidence="1" key="1">
    <citation type="submission" date="2023-08" db="EMBL/GenBank/DDBJ databases">
        <title>Pelteobagrus vachellii genome.</title>
        <authorList>
            <person name="Liu H."/>
        </authorList>
    </citation>
    <scope>NUCLEOTIDE SEQUENCE</scope>
    <source>
        <strain evidence="1">PRFRI_2022a</strain>
        <tissue evidence="1">Muscle</tissue>
    </source>
</reference>
<organism evidence="1 2">
    <name type="scientific">Tachysurus vachellii</name>
    <name type="common">Darkbarbel catfish</name>
    <name type="synonym">Pelteobagrus vachellii</name>
    <dbReference type="NCBI Taxonomy" id="175792"/>
    <lineage>
        <taxon>Eukaryota</taxon>
        <taxon>Metazoa</taxon>
        <taxon>Chordata</taxon>
        <taxon>Craniata</taxon>
        <taxon>Vertebrata</taxon>
        <taxon>Euteleostomi</taxon>
        <taxon>Actinopterygii</taxon>
        <taxon>Neopterygii</taxon>
        <taxon>Teleostei</taxon>
        <taxon>Ostariophysi</taxon>
        <taxon>Siluriformes</taxon>
        <taxon>Bagridae</taxon>
        <taxon>Tachysurus</taxon>
    </lineage>
</organism>
<accession>A0AA88S7U3</accession>
<dbReference type="AlphaFoldDB" id="A0AA88S7U3"/>
<sequence length="72" mass="8147">MLLVSNRNPRWSAVKRASRGVFKSASRIENGFPRCVSAHDVSKLRKYFQQDTDDLLTSLSSFQRGSSVCVRV</sequence>
<keyword evidence="2" id="KW-1185">Reference proteome</keyword>
<name>A0AA88S7U3_TACVA</name>
<evidence type="ECO:0000313" key="2">
    <source>
        <dbReference type="Proteomes" id="UP001187315"/>
    </source>
</evidence>
<dbReference type="Proteomes" id="UP001187315">
    <property type="component" value="Unassembled WGS sequence"/>
</dbReference>
<proteinExistence type="predicted"/>